<dbReference type="Proteomes" id="UP000027222">
    <property type="component" value="Unassembled WGS sequence"/>
</dbReference>
<organism evidence="1 2">
    <name type="scientific">Galerina marginata (strain CBS 339.88)</name>
    <dbReference type="NCBI Taxonomy" id="685588"/>
    <lineage>
        <taxon>Eukaryota</taxon>
        <taxon>Fungi</taxon>
        <taxon>Dikarya</taxon>
        <taxon>Basidiomycota</taxon>
        <taxon>Agaricomycotina</taxon>
        <taxon>Agaricomycetes</taxon>
        <taxon>Agaricomycetidae</taxon>
        <taxon>Agaricales</taxon>
        <taxon>Agaricineae</taxon>
        <taxon>Strophariaceae</taxon>
        <taxon>Galerina</taxon>
    </lineage>
</organism>
<dbReference type="AlphaFoldDB" id="A0A067T6P6"/>
<gene>
    <name evidence="1" type="ORF">GALMADRAFT_32834</name>
</gene>
<evidence type="ECO:0000313" key="1">
    <source>
        <dbReference type="EMBL" id="KDR77992.1"/>
    </source>
</evidence>
<feature type="non-terminal residue" evidence="1">
    <location>
        <position position="1"/>
    </location>
</feature>
<protein>
    <submittedName>
        <fullName evidence="1">Uncharacterized protein</fullName>
    </submittedName>
</protein>
<dbReference type="OrthoDB" id="5424209at2759"/>
<dbReference type="EMBL" id="KL142375">
    <property type="protein sequence ID" value="KDR77992.1"/>
    <property type="molecule type" value="Genomic_DNA"/>
</dbReference>
<accession>A0A067T6P6</accession>
<reference evidence="2" key="1">
    <citation type="journal article" date="2014" name="Proc. Natl. Acad. Sci. U.S.A.">
        <title>Extensive sampling of basidiomycete genomes demonstrates inadequacy of the white-rot/brown-rot paradigm for wood decay fungi.</title>
        <authorList>
            <person name="Riley R."/>
            <person name="Salamov A.A."/>
            <person name="Brown D.W."/>
            <person name="Nagy L.G."/>
            <person name="Floudas D."/>
            <person name="Held B.W."/>
            <person name="Levasseur A."/>
            <person name="Lombard V."/>
            <person name="Morin E."/>
            <person name="Otillar R."/>
            <person name="Lindquist E.A."/>
            <person name="Sun H."/>
            <person name="LaButti K.M."/>
            <person name="Schmutz J."/>
            <person name="Jabbour D."/>
            <person name="Luo H."/>
            <person name="Baker S.E."/>
            <person name="Pisabarro A.G."/>
            <person name="Walton J.D."/>
            <person name="Blanchette R.A."/>
            <person name="Henrissat B."/>
            <person name="Martin F."/>
            <person name="Cullen D."/>
            <person name="Hibbett D.S."/>
            <person name="Grigoriev I.V."/>
        </authorList>
    </citation>
    <scope>NUCLEOTIDE SEQUENCE [LARGE SCALE GENOMIC DNA]</scope>
    <source>
        <strain evidence="2">CBS 339.88</strain>
    </source>
</reference>
<dbReference type="STRING" id="685588.A0A067T6P6"/>
<proteinExistence type="predicted"/>
<dbReference type="HOGENOM" id="CLU_139515_0_0_1"/>
<sequence>NDNKVEQYDYTRDFTITEIDAEKIDKSKFRGNMIDLNTKVSRQTFMKKMNPHPTNPASIQYPANGHLHLHGTIPDDELRCPTTLDENGYPCLIVMKDGGVTGLTFGRVNNIMSFVREEDENGIPQTSKKWAILPYDRISGPFSAQGDAGAVVVDGHGRILGLLAGLEGPMGSSYVTPISVIMKSVKAKYPNASL</sequence>
<name>A0A067T6P6_GALM3</name>
<feature type="non-terminal residue" evidence="1">
    <location>
        <position position="194"/>
    </location>
</feature>
<evidence type="ECO:0000313" key="2">
    <source>
        <dbReference type="Proteomes" id="UP000027222"/>
    </source>
</evidence>
<keyword evidence="2" id="KW-1185">Reference proteome</keyword>